<accession>A0A1M5NSF4</accession>
<reference evidence="2" key="1">
    <citation type="submission" date="2016-11" db="EMBL/GenBank/DDBJ databases">
        <authorList>
            <person name="Varghese N."/>
            <person name="Submissions S."/>
        </authorList>
    </citation>
    <scope>NUCLEOTIDE SEQUENCE [LARGE SCALE GENOMIC DNA]</scope>
    <source>
        <strain evidence="2">YR203</strain>
    </source>
</reference>
<dbReference type="AlphaFoldDB" id="A0A1M5NSF4"/>
<name>A0A1M5NSF4_9FLAO</name>
<sequence>MKTGIIVIDPEHSGMGNVGGSDDNHAVSIPGNHEKNLIRTGFLKCNILIFNFLCPK</sequence>
<proteinExistence type="predicted"/>
<evidence type="ECO:0000313" key="1">
    <source>
        <dbReference type="EMBL" id="SHG92129.1"/>
    </source>
</evidence>
<dbReference type="Proteomes" id="UP000184108">
    <property type="component" value="Unassembled WGS sequence"/>
</dbReference>
<gene>
    <name evidence="1" type="ORF">SAMN02787073_5065</name>
</gene>
<evidence type="ECO:0000313" key="2">
    <source>
        <dbReference type="Proteomes" id="UP000184108"/>
    </source>
</evidence>
<dbReference type="EMBL" id="FQVE01000009">
    <property type="protein sequence ID" value="SHG92129.1"/>
    <property type="molecule type" value="Genomic_DNA"/>
</dbReference>
<protein>
    <submittedName>
        <fullName evidence="1">Uncharacterized protein</fullName>
    </submittedName>
</protein>
<organism evidence="1 2">
    <name type="scientific">Chryseobacterium vrystaatense</name>
    <dbReference type="NCBI Taxonomy" id="307480"/>
    <lineage>
        <taxon>Bacteria</taxon>
        <taxon>Pseudomonadati</taxon>
        <taxon>Bacteroidota</taxon>
        <taxon>Flavobacteriia</taxon>
        <taxon>Flavobacteriales</taxon>
        <taxon>Weeksellaceae</taxon>
        <taxon>Chryseobacterium group</taxon>
        <taxon>Chryseobacterium</taxon>
    </lineage>
</organism>